<proteinExistence type="predicted"/>
<sequence length="179" mass="21022">MDLQGLKKFKTSKGRIVGPFHLLHPLTEEDFMVALFIFTLNRRTCDVLIKYRKIDTDHDRMKCMKPEGEIFGRIITCYSRLLMYEECKRAKQSRPKYWYMPSDVSRAEAALEMLHTLDTLLELEIKMAFGEGFNFANFAVNHVEGILQEDNGKDYGIFVKFMEHFSSKEEQMDQENDEA</sequence>
<dbReference type="Proteomes" id="UP000237105">
    <property type="component" value="Unassembled WGS sequence"/>
</dbReference>
<gene>
    <name evidence="1" type="ORF">PanWU01x14_338860</name>
</gene>
<protein>
    <submittedName>
        <fullName evidence="1">Uncharacterized protein</fullName>
    </submittedName>
</protein>
<name>A0A2P5AF01_PARAD</name>
<dbReference type="EMBL" id="JXTB01000627">
    <property type="protein sequence ID" value="PON35106.1"/>
    <property type="molecule type" value="Genomic_DNA"/>
</dbReference>
<comment type="caution">
    <text evidence="1">The sequence shown here is derived from an EMBL/GenBank/DDBJ whole genome shotgun (WGS) entry which is preliminary data.</text>
</comment>
<reference evidence="2" key="1">
    <citation type="submission" date="2016-06" db="EMBL/GenBank/DDBJ databases">
        <title>Parallel loss of symbiosis genes in relatives of nitrogen-fixing non-legume Parasponia.</title>
        <authorList>
            <person name="Van Velzen R."/>
            <person name="Holmer R."/>
            <person name="Bu F."/>
            <person name="Rutten L."/>
            <person name="Van Zeijl A."/>
            <person name="Liu W."/>
            <person name="Santuari L."/>
            <person name="Cao Q."/>
            <person name="Sharma T."/>
            <person name="Shen D."/>
            <person name="Roswanjaya Y."/>
            <person name="Wardhani T."/>
            <person name="Kalhor M.S."/>
            <person name="Jansen J."/>
            <person name="Van den Hoogen J."/>
            <person name="Gungor B."/>
            <person name="Hartog M."/>
            <person name="Hontelez J."/>
            <person name="Verver J."/>
            <person name="Yang W.-C."/>
            <person name="Schijlen E."/>
            <person name="Repin R."/>
            <person name="Schilthuizen M."/>
            <person name="Schranz E."/>
            <person name="Heidstra R."/>
            <person name="Miyata K."/>
            <person name="Fedorova E."/>
            <person name="Kohlen W."/>
            <person name="Bisseling T."/>
            <person name="Smit S."/>
            <person name="Geurts R."/>
        </authorList>
    </citation>
    <scope>NUCLEOTIDE SEQUENCE [LARGE SCALE GENOMIC DNA]</scope>
    <source>
        <strain evidence="2">cv. WU1-14</strain>
    </source>
</reference>
<evidence type="ECO:0000313" key="1">
    <source>
        <dbReference type="EMBL" id="PON35106.1"/>
    </source>
</evidence>
<evidence type="ECO:0000313" key="2">
    <source>
        <dbReference type="Proteomes" id="UP000237105"/>
    </source>
</evidence>
<organism evidence="1 2">
    <name type="scientific">Parasponia andersonii</name>
    <name type="common">Sponia andersonii</name>
    <dbReference type="NCBI Taxonomy" id="3476"/>
    <lineage>
        <taxon>Eukaryota</taxon>
        <taxon>Viridiplantae</taxon>
        <taxon>Streptophyta</taxon>
        <taxon>Embryophyta</taxon>
        <taxon>Tracheophyta</taxon>
        <taxon>Spermatophyta</taxon>
        <taxon>Magnoliopsida</taxon>
        <taxon>eudicotyledons</taxon>
        <taxon>Gunneridae</taxon>
        <taxon>Pentapetalae</taxon>
        <taxon>rosids</taxon>
        <taxon>fabids</taxon>
        <taxon>Rosales</taxon>
        <taxon>Cannabaceae</taxon>
        <taxon>Parasponia</taxon>
    </lineage>
</organism>
<dbReference type="AlphaFoldDB" id="A0A2P5AF01"/>
<dbReference type="OrthoDB" id="1939479at2759"/>
<keyword evidence="2" id="KW-1185">Reference proteome</keyword>
<accession>A0A2P5AF01</accession>